<feature type="domain" description="EGF-like" evidence="3">
    <location>
        <begin position="408"/>
        <end position="447"/>
    </location>
</feature>
<evidence type="ECO:0000256" key="2">
    <source>
        <dbReference type="SAM" id="SignalP"/>
    </source>
</evidence>
<keyword evidence="1" id="KW-0812">Transmembrane</keyword>
<dbReference type="SMART" id="SM00181">
    <property type="entry name" value="EGF"/>
    <property type="match status" value="6"/>
</dbReference>
<dbReference type="InterPro" id="IPR005127">
    <property type="entry name" value="Giardia_VSP"/>
</dbReference>
<dbReference type="InterPro" id="IPR052798">
    <property type="entry name" value="Giardia_VSA"/>
</dbReference>
<dbReference type="OrthoDB" id="300641at2759"/>
<keyword evidence="1" id="KW-0472">Membrane</keyword>
<reference evidence="4 5" key="1">
    <citation type="journal article" date="2010" name="BMC Genomics">
        <title>Genome analysis and comparative genomics of a Giardia intestinalis assemblage E isolate.</title>
        <authorList>
            <person name="Jerlstrom-Hultqvist J."/>
            <person name="Franzen O."/>
            <person name="Ankarklev J."/>
            <person name="Xu F."/>
            <person name="Nohynkova E."/>
            <person name="Andersson J.O."/>
            <person name="Svard S.G."/>
            <person name="Andersson B."/>
        </authorList>
    </citation>
    <scope>NUCLEOTIDE SEQUENCE [LARGE SCALE GENOMIC DNA]</scope>
    <source>
        <strain evidence="4 5">P15</strain>
    </source>
</reference>
<evidence type="ECO:0000259" key="3">
    <source>
        <dbReference type="SMART" id="SM00181"/>
    </source>
</evidence>
<comment type="caution">
    <text evidence="4">The sequence shown here is derived from an EMBL/GenBank/DDBJ whole genome shotgun (WGS) entry which is preliminary data.</text>
</comment>
<sequence length="636" mass="65361">MLLIAFYFVLNALAANCKGDGSQHTVCAEGKCDMIGNIEVCTQCKTSGNVPIDGVCKAVAEAANKCTKDNDNPVDNQDTTCGKCTNAYFMYKGGCYGTTSAPGNKMCKTAADGVCTAAVDTKEYTTIPTADRDATKQSVIPCGSIEEVTVKENKKYKGVAHCTKCREPAKNNSDTAVAAVCETCEDGFFDAACTACHDSCKTCEAAGEDKCKSCKDGYFLGATSNAAGKCIQCNSKTESNWPGVDNCAKCTSSNTQNTPATCTECMAEFYLKPAVDVTPPSCVAETGCGEGFFPATVDKVKKCVACNAKDNGGIEDCKKCSFKTSSANAAPILACTECNTKWLSPVGDACLEDCPAGTHPHDGQVCPSCHNTCAECSGNADATSCTACYPGFVLKRGENGNMGTCIPECTGKYVENCEANQCTAVVGGSKYCSKCKTGFVPVDGICVSIASRAVIGCTPGNGVCTACTDSYFLQSGGCYRSTAFPGNKLCTLANNGKCTRCANGQTADNSSGSCPACDSTCKTCTAKEDPNACSACFPGYYKSGTKCVACDKSDGTINGVENCSSCKEPTGPSGTVTCYVKNDGTSGGGDSGSGGGSTNKSGLSTGAIAGIAVAAIVVVGGLVGFLCWWFICRGKA</sequence>
<gene>
    <name evidence="4" type="ORF">GLP15_550</name>
</gene>
<keyword evidence="1" id="KW-1133">Transmembrane helix</keyword>
<dbReference type="VEuPathDB" id="GiardiaDB:GLP15_550"/>
<feature type="signal peptide" evidence="2">
    <location>
        <begin position="1"/>
        <end position="19"/>
    </location>
</feature>
<dbReference type="PANTHER" id="PTHR23275:SF100">
    <property type="entry name" value="EGF-LIKE DOMAIN-CONTAINING PROTEIN"/>
    <property type="match status" value="1"/>
</dbReference>
<dbReference type="Pfam" id="PF03302">
    <property type="entry name" value="VSP"/>
    <property type="match status" value="2"/>
</dbReference>
<dbReference type="AlphaFoldDB" id="E1F1Z6"/>
<evidence type="ECO:0000256" key="1">
    <source>
        <dbReference type="SAM" id="Phobius"/>
    </source>
</evidence>
<feature type="domain" description="EGF-like" evidence="3">
    <location>
        <begin position="232"/>
        <end position="283"/>
    </location>
</feature>
<dbReference type="EMBL" id="ACVC01000129">
    <property type="protein sequence ID" value="EFO63490.1"/>
    <property type="molecule type" value="Genomic_DNA"/>
</dbReference>
<evidence type="ECO:0000313" key="5">
    <source>
        <dbReference type="Proteomes" id="UP000008974"/>
    </source>
</evidence>
<feature type="domain" description="EGF-like" evidence="3">
    <location>
        <begin position="141"/>
        <end position="194"/>
    </location>
</feature>
<dbReference type="OMA" id="NAYFMYK"/>
<dbReference type="Gene3D" id="2.10.220.10">
    <property type="entry name" value="Hormone Receptor, Insulin-like Growth Factor Receptor 1, Chain A, domain 2"/>
    <property type="match status" value="3"/>
</dbReference>
<keyword evidence="2" id="KW-0732">Signal</keyword>
<organism evidence="4 5">
    <name type="scientific">Giardia intestinalis (strain P15)</name>
    <name type="common">Giardia lamblia</name>
    <dbReference type="NCBI Taxonomy" id="658858"/>
    <lineage>
        <taxon>Eukaryota</taxon>
        <taxon>Metamonada</taxon>
        <taxon>Diplomonadida</taxon>
        <taxon>Hexamitidae</taxon>
        <taxon>Giardiinae</taxon>
        <taxon>Giardia</taxon>
    </lineage>
</organism>
<dbReference type="SMART" id="SM00261">
    <property type="entry name" value="FU"/>
    <property type="match status" value="5"/>
</dbReference>
<protein>
    <submittedName>
        <fullName evidence="4">VSP</fullName>
    </submittedName>
</protein>
<dbReference type="PANTHER" id="PTHR23275">
    <property type="entry name" value="CABRIOLET.-RELATED"/>
    <property type="match status" value="1"/>
</dbReference>
<feature type="chain" id="PRO_5003145128" evidence="2">
    <location>
        <begin position="20"/>
        <end position="636"/>
    </location>
</feature>
<dbReference type="InterPro" id="IPR000742">
    <property type="entry name" value="EGF"/>
</dbReference>
<accession>E1F1Z6</accession>
<feature type="transmembrane region" description="Helical" evidence="1">
    <location>
        <begin position="607"/>
        <end position="631"/>
    </location>
</feature>
<feature type="domain" description="EGF-like" evidence="3">
    <location>
        <begin position="516"/>
        <end position="548"/>
    </location>
</feature>
<evidence type="ECO:0000313" key="4">
    <source>
        <dbReference type="EMBL" id="EFO63490.1"/>
    </source>
</evidence>
<feature type="domain" description="EGF-like" evidence="3">
    <location>
        <begin position="195"/>
        <end position="231"/>
    </location>
</feature>
<dbReference type="Proteomes" id="UP000008974">
    <property type="component" value="Unassembled WGS sequence"/>
</dbReference>
<proteinExistence type="predicted"/>
<dbReference type="CDD" id="cd00064">
    <property type="entry name" value="FU"/>
    <property type="match status" value="1"/>
</dbReference>
<name>E1F1Z6_GIAIA</name>
<feature type="domain" description="EGF-like" evidence="3">
    <location>
        <begin position="368"/>
        <end position="406"/>
    </location>
</feature>
<dbReference type="InterPro" id="IPR006212">
    <property type="entry name" value="Furin_repeat"/>
</dbReference>
<dbReference type="InterPro" id="IPR009030">
    <property type="entry name" value="Growth_fac_rcpt_cys_sf"/>
</dbReference>
<dbReference type="SUPFAM" id="SSF57184">
    <property type="entry name" value="Growth factor receptor domain"/>
    <property type="match status" value="3"/>
</dbReference>